<organism evidence="2 3">
    <name type="scientific">Caerostris extrusa</name>
    <name type="common">Bark spider</name>
    <name type="synonym">Caerostris bankana</name>
    <dbReference type="NCBI Taxonomy" id="172846"/>
    <lineage>
        <taxon>Eukaryota</taxon>
        <taxon>Metazoa</taxon>
        <taxon>Ecdysozoa</taxon>
        <taxon>Arthropoda</taxon>
        <taxon>Chelicerata</taxon>
        <taxon>Arachnida</taxon>
        <taxon>Araneae</taxon>
        <taxon>Araneomorphae</taxon>
        <taxon>Entelegynae</taxon>
        <taxon>Araneoidea</taxon>
        <taxon>Araneidae</taxon>
        <taxon>Caerostris</taxon>
    </lineage>
</organism>
<reference evidence="2 3" key="1">
    <citation type="submission" date="2021-06" db="EMBL/GenBank/DDBJ databases">
        <title>Caerostris extrusa draft genome.</title>
        <authorList>
            <person name="Kono N."/>
            <person name="Arakawa K."/>
        </authorList>
    </citation>
    <scope>NUCLEOTIDE SEQUENCE [LARGE SCALE GENOMIC DNA]</scope>
</reference>
<feature type="region of interest" description="Disordered" evidence="1">
    <location>
        <begin position="1"/>
        <end position="21"/>
    </location>
</feature>
<evidence type="ECO:0000313" key="2">
    <source>
        <dbReference type="EMBL" id="GIY71697.1"/>
    </source>
</evidence>
<dbReference type="EMBL" id="BPLR01014842">
    <property type="protein sequence ID" value="GIY71697.1"/>
    <property type="molecule type" value="Genomic_DNA"/>
</dbReference>
<evidence type="ECO:0000256" key="1">
    <source>
        <dbReference type="SAM" id="MobiDB-lite"/>
    </source>
</evidence>
<sequence>MATFKEGMATLEGQSGPTLVGKEWSHSTFEEEMATKLYSRKVWPVGRNGPILGRNGHVIRKVCEGISSLEEGMATLEGRKGHIRRKEWSH</sequence>
<keyword evidence="3" id="KW-1185">Reference proteome</keyword>
<accession>A0AAV4VN91</accession>
<dbReference type="Proteomes" id="UP001054945">
    <property type="component" value="Unassembled WGS sequence"/>
</dbReference>
<comment type="caution">
    <text evidence="2">The sequence shown here is derived from an EMBL/GenBank/DDBJ whole genome shotgun (WGS) entry which is preliminary data.</text>
</comment>
<proteinExistence type="predicted"/>
<dbReference type="AlphaFoldDB" id="A0AAV4VN91"/>
<gene>
    <name evidence="2" type="ORF">CEXT_771611</name>
</gene>
<protein>
    <submittedName>
        <fullName evidence="2">Uncharacterized protein</fullName>
    </submittedName>
</protein>
<name>A0AAV4VN91_CAEEX</name>
<evidence type="ECO:0000313" key="3">
    <source>
        <dbReference type="Proteomes" id="UP001054945"/>
    </source>
</evidence>